<feature type="region of interest" description="Disordered" evidence="1">
    <location>
        <begin position="1"/>
        <end position="26"/>
    </location>
</feature>
<sequence length="153" mass="16609">MTHRRRAATAQSPETRVAGGRGRCGGGGCGSNGQTLVPAEDLEQAQARIAELEVALRRKRLIFDQVCNDRAALNADVNRLSADRLESEATADDVVEKAEQFTAEQVRDAIIEVLDQNAVSLWLPYGDTPHGTVHPEDVGHVARWVVAKLRGES</sequence>
<dbReference type="Proteomes" id="UP000183180">
    <property type="component" value="Unassembled WGS sequence"/>
</dbReference>
<reference evidence="2 3" key="1">
    <citation type="submission" date="2016-10" db="EMBL/GenBank/DDBJ databases">
        <authorList>
            <person name="de Groot N.N."/>
        </authorList>
    </citation>
    <scope>NUCLEOTIDE SEQUENCE [LARGE SCALE GENOMIC DNA]</scope>
    <source>
        <strain evidence="2 3">DSM 44215</strain>
    </source>
</reference>
<organism evidence="2 3">
    <name type="scientific">Gordonia westfalica</name>
    <dbReference type="NCBI Taxonomy" id="158898"/>
    <lineage>
        <taxon>Bacteria</taxon>
        <taxon>Bacillati</taxon>
        <taxon>Actinomycetota</taxon>
        <taxon>Actinomycetes</taxon>
        <taxon>Mycobacteriales</taxon>
        <taxon>Gordoniaceae</taxon>
        <taxon>Gordonia</taxon>
    </lineage>
</organism>
<dbReference type="EMBL" id="FNLM01000009">
    <property type="protein sequence ID" value="SDT84469.1"/>
    <property type="molecule type" value="Genomic_DNA"/>
</dbReference>
<evidence type="ECO:0000313" key="3">
    <source>
        <dbReference type="Proteomes" id="UP000183180"/>
    </source>
</evidence>
<evidence type="ECO:0000313" key="2">
    <source>
        <dbReference type="EMBL" id="SDT84469.1"/>
    </source>
</evidence>
<name>A0A1H2DNQ4_9ACTN</name>
<dbReference type="AlphaFoldDB" id="A0A1H2DNQ4"/>
<proteinExistence type="predicted"/>
<dbReference type="STRING" id="158898.SAMN04488548_10912"/>
<accession>A0A1H2DNQ4</accession>
<gene>
    <name evidence="2" type="ORF">SAMN04488548_10912</name>
</gene>
<protein>
    <submittedName>
        <fullName evidence="2">Uncharacterized protein</fullName>
    </submittedName>
</protein>
<evidence type="ECO:0000256" key="1">
    <source>
        <dbReference type="SAM" id="MobiDB-lite"/>
    </source>
</evidence>